<feature type="region of interest" description="Disordered" evidence="15">
    <location>
        <begin position="637"/>
        <end position="680"/>
    </location>
</feature>
<dbReference type="CDD" id="cd00519">
    <property type="entry name" value="Lipase_3"/>
    <property type="match status" value="1"/>
</dbReference>
<keyword evidence="9" id="KW-0442">Lipid degradation</keyword>
<keyword evidence="12" id="KW-0472">Membrane</keyword>
<protein>
    <recommendedName>
        <fullName evidence="14">sn-1-specific diacylglycerol lipase</fullName>
        <ecNumber evidence="14">3.1.1.116</ecNumber>
    </recommendedName>
</protein>
<evidence type="ECO:0000313" key="17">
    <source>
        <dbReference type="EMBL" id="KPM39294.1"/>
    </source>
</evidence>
<evidence type="ECO:0000256" key="9">
    <source>
        <dbReference type="ARBA" id="ARBA00022963"/>
    </source>
</evidence>
<gene>
    <name evidence="17" type="ORF">AK830_g7273</name>
</gene>
<keyword evidence="8" id="KW-0106">Calcium</keyword>
<evidence type="ECO:0000256" key="15">
    <source>
        <dbReference type="SAM" id="MobiDB-lite"/>
    </source>
</evidence>
<keyword evidence="18" id="KW-1185">Reference proteome</keyword>
<evidence type="ECO:0000256" key="2">
    <source>
        <dbReference type="ARBA" id="ARBA00004651"/>
    </source>
</evidence>
<feature type="domain" description="Fungal lipase-type" evidence="16">
    <location>
        <begin position="830"/>
        <end position="995"/>
    </location>
</feature>
<dbReference type="GO" id="GO:0046340">
    <property type="term" value="P:diacylglycerol catabolic process"/>
    <property type="evidence" value="ECO:0007669"/>
    <property type="project" value="TreeGrafter"/>
</dbReference>
<evidence type="ECO:0000256" key="1">
    <source>
        <dbReference type="ARBA" id="ARBA00001913"/>
    </source>
</evidence>
<dbReference type="Gene3D" id="3.40.50.1820">
    <property type="entry name" value="alpha/beta hydrolase"/>
    <property type="match status" value="1"/>
</dbReference>
<dbReference type="SUPFAM" id="SSF53474">
    <property type="entry name" value="alpha/beta-Hydrolases"/>
    <property type="match status" value="1"/>
</dbReference>
<comment type="cofactor">
    <cofactor evidence="1">
        <name>Ca(2+)</name>
        <dbReference type="ChEBI" id="CHEBI:29108"/>
    </cofactor>
</comment>
<keyword evidence="4" id="KW-0597">Phosphoprotein</keyword>
<dbReference type="InterPro" id="IPR002921">
    <property type="entry name" value="Fungal_lipase-type"/>
</dbReference>
<dbReference type="EMBL" id="LKCW01000111">
    <property type="protein sequence ID" value="KPM39294.1"/>
    <property type="molecule type" value="Genomic_DNA"/>
</dbReference>
<dbReference type="EC" id="3.1.1.116" evidence="14"/>
<evidence type="ECO:0000256" key="6">
    <source>
        <dbReference type="ARBA" id="ARBA00022723"/>
    </source>
</evidence>
<evidence type="ECO:0000256" key="5">
    <source>
        <dbReference type="ARBA" id="ARBA00022692"/>
    </source>
</evidence>
<feature type="region of interest" description="Disordered" evidence="15">
    <location>
        <begin position="344"/>
        <end position="607"/>
    </location>
</feature>
<evidence type="ECO:0000256" key="4">
    <source>
        <dbReference type="ARBA" id="ARBA00022553"/>
    </source>
</evidence>
<evidence type="ECO:0000256" key="12">
    <source>
        <dbReference type="ARBA" id="ARBA00023136"/>
    </source>
</evidence>
<evidence type="ECO:0000256" key="10">
    <source>
        <dbReference type="ARBA" id="ARBA00022989"/>
    </source>
</evidence>
<keyword evidence="11" id="KW-0443">Lipid metabolism</keyword>
<proteinExistence type="predicted"/>
<dbReference type="InterPro" id="IPR052214">
    <property type="entry name" value="DAG_Lipase-Related"/>
</dbReference>
<accession>A0A0P7BFB2</accession>
<dbReference type="GO" id="GO:0046872">
    <property type="term" value="F:metal ion binding"/>
    <property type="evidence" value="ECO:0007669"/>
    <property type="project" value="UniProtKB-KW"/>
</dbReference>
<reference evidence="17 18" key="1">
    <citation type="submission" date="2015-09" db="EMBL/GenBank/DDBJ databases">
        <title>Draft genome of a European isolate of the apple canker pathogen Neonectria ditissima.</title>
        <authorList>
            <person name="Gomez-Cortecero A."/>
            <person name="Harrison R.J."/>
            <person name="Armitage A.D."/>
        </authorList>
    </citation>
    <scope>NUCLEOTIDE SEQUENCE [LARGE SCALE GENOMIC DNA]</scope>
    <source>
        <strain evidence="17 18">R09/05</strain>
    </source>
</reference>
<comment type="catalytic activity">
    <reaction evidence="13">
        <text>a 1,2-diacyl-sn-glycerol + H2O = a 2-acylglycerol + a fatty acid + H(+)</text>
        <dbReference type="Rhea" id="RHEA:33275"/>
        <dbReference type="ChEBI" id="CHEBI:15377"/>
        <dbReference type="ChEBI" id="CHEBI:15378"/>
        <dbReference type="ChEBI" id="CHEBI:17389"/>
        <dbReference type="ChEBI" id="CHEBI:17815"/>
        <dbReference type="ChEBI" id="CHEBI:28868"/>
        <dbReference type="EC" id="3.1.1.116"/>
    </reaction>
    <physiologicalReaction direction="left-to-right" evidence="13">
        <dbReference type="Rhea" id="RHEA:33276"/>
    </physiologicalReaction>
</comment>
<dbReference type="GO" id="GO:0016298">
    <property type="term" value="F:lipase activity"/>
    <property type="evidence" value="ECO:0007669"/>
    <property type="project" value="TreeGrafter"/>
</dbReference>
<comment type="caution">
    <text evidence="17">The sequence shown here is derived from an EMBL/GenBank/DDBJ whole genome shotgun (WGS) entry which is preliminary data.</text>
</comment>
<dbReference type="OrthoDB" id="438440at2759"/>
<organism evidence="17 18">
    <name type="scientific">Neonectria ditissima</name>
    <dbReference type="NCBI Taxonomy" id="78410"/>
    <lineage>
        <taxon>Eukaryota</taxon>
        <taxon>Fungi</taxon>
        <taxon>Dikarya</taxon>
        <taxon>Ascomycota</taxon>
        <taxon>Pezizomycotina</taxon>
        <taxon>Sordariomycetes</taxon>
        <taxon>Hypocreomycetidae</taxon>
        <taxon>Hypocreales</taxon>
        <taxon>Nectriaceae</taxon>
        <taxon>Neonectria</taxon>
    </lineage>
</organism>
<feature type="compositionally biased region" description="Polar residues" evidence="15">
    <location>
        <begin position="469"/>
        <end position="481"/>
    </location>
</feature>
<dbReference type="Pfam" id="PF01764">
    <property type="entry name" value="Lipase_3"/>
    <property type="match status" value="1"/>
</dbReference>
<keyword evidence="3" id="KW-1003">Cell membrane</keyword>
<evidence type="ECO:0000259" key="16">
    <source>
        <dbReference type="Pfam" id="PF01764"/>
    </source>
</evidence>
<evidence type="ECO:0000256" key="8">
    <source>
        <dbReference type="ARBA" id="ARBA00022837"/>
    </source>
</evidence>
<evidence type="ECO:0000256" key="11">
    <source>
        <dbReference type="ARBA" id="ARBA00023098"/>
    </source>
</evidence>
<dbReference type="InterPro" id="IPR029058">
    <property type="entry name" value="AB_hydrolase_fold"/>
</dbReference>
<evidence type="ECO:0000256" key="7">
    <source>
        <dbReference type="ARBA" id="ARBA00022801"/>
    </source>
</evidence>
<dbReference type="GO" id="GO:0019369">
    <property type="term" value="P:arachidonate metabolic process"/>
    <property type="evidence" value="ECO:0007669"/>
    <property type="project" value="TreeGrafter"/>
</dbReference>
<keyword evidence="7" id="KW-0378">Hydrolase</keyword>
<feature type="region of interest" description="Disordered" evidence="15">
    <location>
        <begin position="253"/>
        <end position="281"/>
    </location>
</feature>
<sequence length="1145" mass="126234">MSLNDTVDDTASAVPVTTMVNRNIPPTPDAAPSQPTPTLLPEPVAQAVSFATRSTSLAIRLGSVAGSYGLDAARFTTLSSLELARTMVESVLSRAGRETLSRSQSDLATVEAESVIERSLENLHHAMTQVVFWTTAGFRFTNTTIFMASEASQLFLSSLDQLLGSTDSSRAIASIITLIRREFRDPVTGAQGKTVGVSDLTLGICAFAYLQQWCWKTLEEETCRQECEEIVWDVVVLNDGERVDIQEENLRDTTSLQPKTLQQQIGTPEGESSKPPQERHRNLPEDEEIIIHRLKDQIVESLPPESTISISNSISTTQTITIDIDGPRPLSLPTLPGAEVVETRVTRSPQGTRSGRRSNPGESSYRVVYKLQRSKVGTTTFQNHDERPKTPVVEKPNPEKATRKVQSQEPSKLPKRTMATSPKSPPGNRAVGQRDNSGQPPRVPSRVASRSMGNSGQEATSRKPKILYTSPQTTASIAQQTPEREANQKRLRVPLSSRTKTDPPRESSTVTRKVLPKRKTDPPVNGKNTEKRGTLKQAIREGSQSLSNMWHKDSTTTDSKPQTRRKEPESRTESVSSSAELPISKQELRSSTPSLDDESEDPELIQRSASRASYVSIHEYRRDSLVAQTDTYSIQSTLGLRPNSPSLFRTEPAADSSWTTSRHDGNSVSPGRPLSGLGHRRATSHVPSLYSLASNDSQSSLVLASYKQKSAYTAADALNVLRRDGVIDGIFPRAHVLRNITRYMRFSSASYGSSFLKAMGISKEMPILQVRDGIHSDVRHFLHHTESDMHSVLLASFVDPEGGTNSSGLTGTGVPLVHYISLDHEARTVVLACRGTLGFEDVLADLLCDYDVLTWRGRAYKVHKGVHASARRLLYGGDGRVLVTIREALLEFPDYGLVLCGHSLGGAVTALLGVMLSEPNPNGTGFVTADEPHGRSYDPPNQQDLQADHPCLPPGRPIHVYAYGPPGTMSTSLRKRTRGLITSIVHGNDVVPSLSLGSLHDSQAVAVAFKNDENQAKMVIRQRIWQALQNGMTNKWYGRSFVTPNEEKSEWGLPLLQVLRAGMTNQKLMPPGEVFVVESQRVLRRDAFLFVEEDHLGRPAQRIVLKYIKDVEARFKEMRFGRSMLMDHSPARYEDALDKLHLGVV</sequence>
<evidence type="ECO:0000313" key="18">
    <source>
        <dbReference type="Proteomes" id="UP000050424"/>
    </source>
</evidence>
<feature type="compositionally biased region" description="Polar residues" evidence="15">
    <location>
        <begin position="253"/>
        <end position="266"/>
    </location>
</feature>
<keyword evidence="5" id="KW-0812">Transmembrane</keyword>
<dbReference type="PANTHER" id="PTHR45792:SF7">
    <property type="entry name" value="PUTATIVE (AFU_ORTHOLOGUE AFUA_6G02710)-RELATED"/>
    <property type="match status" value="1"/>
</dbReference>
<dbReference type="PANTHER" id="PTHR45792">
    <property type="entry name" value="DIACYLGLYCEROL LIPASE HOMOLOG-RELATED"/>
    <property type="match status" value="1"/>
</dbReference>
<evidence type="ECO:0000256" key="14">
    <source>
        <dbReference type="ARBA" id="ARBA00026104"/>
    </source>
</evidence>
<dbReference type="AlphaFoldDB" id="A0A0P7BFB2"/>
<evidence type="ECO:0000256" key="13">
    <source>
        <dbReference type="ARBA" id="ARBA00024531"/>
    </source>
</evidence>
<keyword evidence="10" id="KW-1133">Transmembrane helix</keyword>
<keyword evidence="6" id="KW-0479">Metal-binding</keyword>
<comment type="subcellular location">
    <subcellularLocation>
        <location evidence="2">Cell membrane</location>
        <topology evidence="2">Multi-pass membrane protein</topology>
    </subcellularLocation>
</comment>
<evidence type="ECO:0000256" key="3">
    <source>
        <dbReference type="ARBA" id="ARBA00022475"/>
    </source>
</evidence>
<dbReference type="Proteomes" id="UP000050424">
    <property type="component" value="Unassembled WGS sequence"/>
</dbReference>
<feature type="compositionally biased region" description="Polar residues" evidence="15">
    <location>
        <begin position="637"/>
        <end position="647"/>
    </location>
</feature>
<dbReference type="GO" id="GO:0005886">
    <property type="term" value="C:plasma membrane"/>
    <property type="evidence" value="ECO:0007669"/>
    <property type="project" value="UniProtKB-SubCell"/>
</dbReference>
<name>A0A0P7BFB2_9HYPO</name>